<dbReference type="GO" id="GO:0035243">
    <property type="term" value="F:protein-arginine omega-N symmetric methyltransferase activity"/>
    <property type="evidence" value="ECO:0007669"/>
    <property type="project" value="UniProtKB-EC"/>
</dbReference>
<proteinExistence type="inferred from homology"/>
<keyword evidence="5 7" id="KW-0496">Mitochondrion</keyword>
<dbReference type="GeneID" id="90074924"/>
<keyword evidence="9" id="KW-1185">Reference proteome</keyword>
<dbReference type="PANTHER" id="PTHR12049">
    <property type="entry name" value="PROTEIN ARGININE METHYLTRANSFERASE NDUFAF7, MITOCHONDRIAL"/>
    <property type="match status" value="1"/>
</dbReference>
<comment type="subcellular location">
    <subcellularLocation>
        <location evidence="1 7">Mitochondrion</location>
    </subcellularLocation>
</comment>
<evidence type="ECO:0000256" key="7">
    <source>
        <dbReference type="RuleBase" id="RU364114"/>
    </source>
</evidence>
<keyword evidence="3 7" id="KW-0489">Methyltransferase</keyword>
<dbReference type="InterPro" id="IPR003788">
    <property type="entry name" value="NDUFAF7"/>
</dbReference>
<dbReference type="SUPFAM" id="SSF53335">
    <property type="entry name" value="S-adenosyl-L-methionine-dependent methyltransferases"/>
    <property type="match status" value="1"/>
</dbReference>
<comment type="function">
    <text evidence="7">Arginine methyltransferase involved in the assembly or stability of mitochondrial NADH:ubiquinone oxidoreductase complex (complex I).</text>
</comment>
<comment type="catalytic activity">
    <reaction evidence="6 7">
        <text>L-arginyl-[protein] + 2 S-adenosyl-L-methionine = N(omega),N(omega)'-dimethyl-L-arginyl-[protein] + 2 S-adenosyl-L-homocysteine + 2 H(+)</text>
        <dbReference type="Rhea" id="RHEA:48108"/>
        <dbReference type="Rhea" id="RHEA-COMP:10532"/>
        <dbReference type="Rhea" id="RHEA-COMP:11992"/>
        <dbReference type="ChEBI" id="CHEBI:15378"/>
        <dbReference type="ChEBI" id="CHEBI:29965"/>
        <dbReference type="ChEBI" id="CHEBI:57856"/>
        <dbReference type="ChEBI" id="CHEBI:59789"/>
        <dbReference type="ChEBI" id="CHEBI:88221"/>
        <dbReference type="EC" id="2.1.1.320"/>
    </reaction>
</comment>
<dbReference type="InterPro" id="IPR029063">
    <property type="entry name" value="SAM-dependent_MTases_sf"/>
</dbReference>
<dbReference type="InterPro" id="IPR038375">
    <property type="entry name" value="NDUFAF7_sf"/>
</dbReference>
<dbReference type="PANTHER" id="PTHR12049:SF5">
    <property type="entry name" value="PROTEIN ARGININE METHYLTRANSFERASE NDUFAF7 HOMOLOG, MITOCHONDRIAL"/>
    <property type="match status" value="1"/>
</dbReference>
<evidence type="ECO:0000256" key="5">
    <source>
        <dbReference type="ARBA" id="ARBA00023128"/>
    </source>
</evidence>
<evidence type="ECO:0000256" key="4">
    <source>
        <dbReference type="ARBA" id="ARBA00022679"/>
    </source>
</evidence>
<dbReference type="GO" id="GO:0032259">
    <property type="term" value="P:methylation"/>
    <property type="evidence" value="ECO:0007669"/>
    <property type="project" value="UniProtKB-KW"/>
</dbReference>
<dbReference type="AlphaFoldDB" id="A0AAV5QQG1"/>
<gene>
    <name evidence="8" type="ORF">DASC09_042740</name>
</gene>
<sequence>MKRLQKSPFSRQFIRNITGKPTLQNSSTATSNKPPAYEPDFSITQTTYSYQLPVANELESDIRVSASPISLLFEYTGVETSTANYSKNQEAFETYPLTTFKKLSAKYANLIKKQQEISRRSNAQIAIERPRNLKLTCKDFIDDSLYNPSYGYFNKDVEIFHLDKPFDYRGIASTDEFIDVWMEHYSKYNQHRSNGLQLWHTPSELFQPYYGQAVANFMVNQYKSKIQPKGKNMVIYEIGAGNGTLMQNVLDHLKATEPEIYENVEYRIIEISNKLYHKQVSNKVHESKIKLINKDIFQWNELVEDEVFFLAFEVFDNFAHDVLKYNIRTKLPYQGYVVIDKHNEFKEFFNPKLDYWTHFFLDLRSKTSYQQKLDSRFAVQKWLDPKSPADELEELNEFRNYCWPFRNKLTWSSEFIPTKLLEFFTILNKYFPNHHLLATDFSRFDGAVEPSYNGPVVQTLFLANDKLENDTRIAKPRAPNPMATSVVNKKDGDDKVDKKLEYKVSLIPKDKMVNTSTYMVHQGYFDIMFPTNFPLVTELYELVTGKKASHCGHGNFLQQHSKNLDMTTCKNGENPMLEFYKNVEFMYTK</sequence>
<accession>A0AAV5QQG1</accession>
<evidence type="ECO:0000256" key="3">
    <source>
        <dbReference type="ARBA" id="ARBA00022603"/>
    </source>
</evidence>
<organism evidence="8 9">
    <name type="scientific">Saccharomycopsis crataegensis</name>
    <dbReference type="NCBI Taxonomy" id="43959"/>
    <lineage>
        <taxon>Eukaryota</taxon>
        <taxon>Fungi</taxon>
        <taxon>Dikarya</taxon>
        <taxon>Ascomycota</taxon>
        <taxon>Saccharomycotina</taxon>
        <taxon>Saccharomycetes</taxon>
        <taxon>Saccharomycopsidaceae</taxon>
        <taxon>Saccharomycopsis</taxon>
    </lineage>
</organism>
<evidence type="ECO:0000256" key="1">
    <source>
        <dbReference type="ARBA" id="ARBA00004173"/>
    </source>
</evidence>
<protein>
    <recommendedName>
        <fullName evidence="7">Protein arginine methyltransferase NDUFAF7</fullName>
        <ecNumber evidence="7">2.1.1.320</ecNumber>
    </recommendedName>
</protein>
<evidence type="ECO:0000313" key="9">
    <source>
        <dbReference type="Proteomes" id="UP001360560"/>
    </source>
</evidence>
<comment type="similarity">
    <text evidence="2 7">Belongs to the NDUFAF7 family.</text>
</comment>
<dbReference type="Pfam" id="PF02636">
    <property type="entry name" value="Methyltransf_28"/>
    <property type="match status" value="1"/>
</dbReference>
<dbReference type="Gene3D" id="3.40.50.12710">
    <property type="match status" value="1"/>
</dbReference>
<dbReference type="EC" id="2.1.1.320" evidence="7"/>
<keyword evidence="4 7" id="KW-0808">Transferase</keyword>
<comment type="caution">
    <text evidence="8">The sequence shown here is derived from an EMBL/GenBank/DDBJ whole genome shotgun (WGS) entry which is preliminary data.</text>
</comment>
<reference evidence="8 9" key="1">
    <citation type="journal article" date="2023" name="Elife">
        <title>Identification of key yeast species and microbe-microbe interactions impacting larval growth of Drosophila in the wild.</title>
        <authorList>
            <person name="Mure A."/>
            <person name="Sugiura Y."/>
            <person name="Maeda R."/>
            <person name="Honda K."/>
            <person name="Sakurai N."/>
            <person name="Takahashi Y."/>
            <person name="Watada M."/>
            <person name="Katoh T."/>
            <person name="Gotoh A."/>
            <person name="Gotoh Y."/>
            <person name="Taniguchi I."/>
            <person name="Nakamura K."/>
            <person name="Hayashi T."/>
            <person name="Katayama T."/>
            <person name="Uemura T."/>
            <person name="Hattori Y."/>
        </authorList>
    </citation>
    <scope>NUCLEOTIDE SEQUENCE [LARGE SCALE GENOMIC DNA]</scope>
    <source>
        <strain evidence="8 9">SC-9</strain>
    </source>
</reference>
<dbReference type="EMBL" id="BTFZ01000011">
    <property type="protein sequence ID" value="GMM36949.1"/>
    <property type="molecule type" value="Genomic_DNA"/>
</dbReference>
<dbReference type="Proteomes" id="UP001360560">
    <property type="component" value="Unassembled WGS sequence"/>
</dbReference>
<evidence type="ECO:0000313" key="8">
    <source>
        <dbReference type="EMBL" id="GMM36949.1"/>
    </source>
</evidence>
<evidence type="ECO:0000256" key="2">
    <source>
        <dbReference type="ARBA" id="ARBA00005891"/>
    </source>
</evidence>
<dbReference type="GO" id="GO:0005739">
    <property type="term" value="C:mitochondrion"/>
    <property type="evidence" value="ECO:0007669"/>
    <property type="project" value="UniProtKB-SubCell"/>
</dbReference>
<name>A0AAV5QQG1_9ASCO</name>
<evidence type="ECO:0000256" key="6">
    <source>
        <dbReference type="ARBA" id="ARBA00048612"/>
    </source>
</evidence>
<dbReference type="RefSeq" id="XP_064853945.1">
    <property type="nucleotide sequence ID" value="XM_064997873.1"/>
</dbReference>